<protein>
    <recommendedName>
        <fullName evidence="4">SPOR domain-containing protein</fullName>
    </recommendedName>
</protein>
<organism evidence="2 3">
    <name type="scientific">Methylomonas lenta</name>
    <dbReference type="NCBI Taxonomy" id="980561"/>
    <lineage>
        <taxon>Bacteria</taxon>
        <taxon>Pseudomonadati</taxon>
        <taxon>Pseudomonadota</taxon>
        <taxon>Gammaproteobacteria</taxon>
        <taxon>Methylococcales</taxon>
        <taxon>Methylococcaceae</taxon>
        <taxon>Methylomonas</taxon>
    </lineage>
</organism>
<dbReference type="EMBL" id="LUUI01000117">
    <property type="protein sequence ID" value="OAI13621.1"/>
    <property type="molecule type" value="Genomic_DNA"/>
</dbReference>
<sequence length="282" mass="31452">MKAFFYLLCLLNLGFLFWQFHTGKFNPIASKPITQSSILLVSESARAQRGAVISGVIDQPINHLQQQATDRYLDKVHQVEWQMKPLPTPVVVQLEKPQIAKLTEAKSSAEKSSDSKKLALQSSEKSKEIEKPVTPAVQRKCYDIGPFSDQIVVKKWLASNGIISNQIFQTEVATPSDFQVYYPAAKSSEQARNNKLMLIDKGLQDVWLISAGENKGGISLGVFKEKQRATVFKAQLAARGIQAEILQRKRTQTQWFVSVMLDKASLKKLEAAGNAWSVCSVN</sequence>
<dbReference type="STRING" id="980561.A1359_11800"/>
<accession>A0A177N6Z1</accession>
<proteinExistence type="predicted"/>
<gene>
    <name evidence="2" type="ORF">A1359_11800</name>
</gene>
<dbReference type="AlphaFoldDB" id="A0A177N6Z1"/>
<feature type="compositionally biased region" description="Basic and acidic residues" evidence="1">
    <location>
        <begin position="103"/>
        <end position="117"/>
    </location>
</feature>
<name>A0A177N6Z1_9GAMM</name>
<keyword evidence="3" id="KW-1185">Reference proteome</keyword>
<evidence type="ECO:0008006" key="4">
    <source>
        <dbReference type="Google" id="ProtNLM"/>
    </source>
</evidence>
<dbReference type="RefSeq" id="WP_066984023.1">
    <property type="nucleotide sequence ID" value="NZ_LUUI01000117.1"/>
</dbReference>
<dbReference type="OrthoDB" id="5574029at2"/>
<feature type="region of interest" description="Disordered" evidence="1">
    <location>
        <begin position="103"/>
        <end position="131"/>
    </location>
</feature>
<comment type="caution">
    <text evidence="2">The sequence shown here is derived from an EMBL/GenBank/DDBJ whole genome shotgun (WGS) entry which is preliminary data.</text>
</comment>
<evidence type="ECO:0000256" key="1">
    <source>
        <dbReference type="SAM" id="MobiDB-lite"/>
    </source>
</evidence>
<evidence type="ECO:0000313" key="2">
    <source>
        <dbReference type="EMBL" id="OAI13621.1"/>
    </source>
</evidence>
<dbReference type="Proteomes" id="UP000078476">
    <property type="component" value="Unassembled WGS sequence"/>
</dbReference>
<reference evidence="2 3" key="1">
    <citation type="submission" date="2016-03" db="EMBL/GenBank/DDBJ databases">
        <authorList>
            <person name="Ploux O."/>
        </authorList>
    </citation>
    <scope>NUCLEOTIDE SEQUENCE [LARGE SCALE GENOMIC DNA]</scope>
    <source>
        <strain evidence="2 3">R-45370</strain>
    </source>
</reference>
<evidence type="ECO:0000313" key="3">
    <source>
        <dbReference type="Proteomes" id="UP000078476"/>
    </source>
</evidence>